<feature type="domain" description="TonB-dependent receptor-like beta-barrel" evidence="13">
    <location>
        <begin position="210"/>
        <end position="587"/>
    </location>
</feature>
<keyword evidence="2 10" id="KW-0813">Transport</keyword>
<dbReference type="Pfam" id="PF00593">
    <property type="entry name" value="TonB_dep_Rec_b-barrel"/>
    <property type="match status" value="1"/>
</dbReference>
<dbReference type="GO" id="GO:0009279">
    <property type="term" value="C:cell outer membrane"/>
    <property type="evidence" value="ECO:0007669"/>
    <property type="project" value="UniProtKB-SubCell"/>
</dbReference>
<dbReference type="Proteomes" id="UP000186221">
    <property type="component" value="Unassembled WGS sequence"/>
</dbReference>
<evidence type="ECO:0000256" key="5">
    <source>
        <dbReference type="ARBA" id="ARBA00022729"/>
    </source>
</evidence>
<evidence type="ECO:0000256" key="4">
    <source>
        <dbReference type="ARBA" id="ARBA00022692"/>
    </source>
</evidence>
<evidence type="ECO:0000256" key="3">
    <source>
        <dbReference type="ARBA" id="ARBA00022452"/>
    </source>
</evidence>
<evidence type="ECO:0000313" key="15">
    <source>
        <dbReference type="EMBL" id="SIT05575.1"/>
    </source>
</evidence>
<dbReference type="PROSITE" id="PS52016">
    <property type="entry name" value="TONB_DEPENDENT_REC_3"/>
    <property type="match status" value="1"/>
</dbReference>
<evidence type="ECO:0000256" key="2">
    <source>
        <dbReference type="ARBA" id="ARBA00022448"/>
    </source>
</evidence>
<dbReference type="EMBL" id="FTOG01000009">
    <property type="protein sequence ID" value="SIT05575.1"/>
    <property type="molecule type" value="Genomic_DNA"/>
</dbReference>
<reference evidence="16" key="1">
    <citation type="submission" date="2017-01" db="EMBL/GenBank/DDBJ databases">
        <authorList>
            <person name="Varghese N."/>
            <person name="Submissions S."/>
        </authorList>
    </citation>
    <scope>NUCLEOTIDE SEQUENCE [LARGE SCALE GENOMIC DNA]</scope>
    <source>
        <strain evidence="16">DSM 19945</strain>
    </source>
</reference>
<dbReference type="InterPro" id="IPR036942">
    <property type="entry name" value="Beta-barrel_TonB_sf"/>
</dbReference>
<keyword evidence="5 12" id="KW-0732">Signal</keyword>
<dbReference type="STRING" id="453582.SAMN05421580_10956"/>
<keyword evidence="7 10" id="KW-0472">Membrane</keyword>
<dbReference type="PANTHER" id="PTHR30069">
    <property type="entry name" value="TONB-DEPENDENT OUTER MEMBRANE RECEPTOR"/>
    <property type="match status" value="1"/>
</dbReference>
<name>A0A1N7P4K8_9RHOB</name>
<evidence type="ECO:0000313" key="16">
    <source>
        <dbReference type="Proteomes" id="UP000186221"/>
    </source>
</evidence>
<comment type="subcellular location">
    <subcellularLocation>
        <location evidence="1 10">Cell outer membrane</location>
        <topology evidence="1 10">Multi-pass membrane protein</topology>
    </subcellularLocation>
</comment>
<evidence type="ECO:0000256" key="12">
    <source>
        <dbReference type="SAM" id="SignalP"/>
    </source>
</evidence>
<evidence type="ECO:0000256" key="6">
    <source>
        <dbReference type="ARBA" id="ARBA00023077"/>
    </source>
</evidence>
<keyword evidence="8" id="KW-0675">Receptor</keyword>
<proteinExistence type="inferred from homology"/>
<dbReference type="InterPro" id="IPR000531">
    <property type="entry name" value="Beta-barrel_TonB"/>
</dbReference>
<sequence length="613" mass="65522">MTFYPALRRFLCVSTCLSLPGLAVAQDFMMLDDILVRANLEATDPDRSGSTVHVATGEDLAAAPYTRLGAALAQMPGLSFKSNGPAGTASTITLRGAPAQYVPVLLDGIDMGDPAAGKGDFDFGTLGVAGIDRVEVLTGAQSALYGSNAVGGVINLTSFRAQELGTAQRFAVEYGSYATQKISYAYAAKTERGEVSVTLSHLSSNGFSAKEENDGNFEPDGFRANRIGFFGQYQVTDAVTVGLNGFFEDSRGENDVWSGDTAANIGQDYTDRRATGLRAFTEITAGAFDHKIEASYYRSDRQSYSYGATAPSDFDGKRVKLSYTGAADLGASARVIFGADRKRESVEGEGSVTTLGVFSELNWAVSDRADLSATLRHDDHETYGGFTSARLSGVYRLQEDLLLRASLGNGFRAPSLYELYGPYGDAAMAVEKSTSAELGVEKRWGEAASLRATAFWLEAKNLIGFDYAATSCGQAFGCYAQVPGTTRRSGLELEAEAAVSEPLTLKGNYTYTQSAGTGMAANAWAGVARHDLNLSAEMALTPDWTGLLTVERVIDRPGTLANYTVANAGVRYDFGAGKQAYLHIENLFDEEYQTISGYGTSDRAVYVGFRAQF</sequence>
<evidence type="ECO:0000256" key="7">
    <source>
        <dbReference type="ARBA" id="ARBA00023136"/>
    </source>
</evidence>
<dbReference type="GO" id="GO:0044718">
    <property type="term" value="P:siderophore transmembrane transport"/>
    <property type="evidence" value="ECO:0007669"/>
    <property type="project" value="TreeGrafter"/>
</dbReference>
<keyword evidence="9 10" id="KW-0998">Cell outer membrane</keyword>
<organism evidence="15 16">
    <name type="scientific">Rhodobacter aestuarii</name>
    <dbReference type="NCBI Taxonomy" id="453582"/>
    <lineage>
        <taxon>Bacteria</taxon>
        <taxon>Pseudomonadati</taxon>
        <taxon>Pseudomonadota</taxon>
        <taxon>Alphaproteobacteria</taxon>
        <taxon>Rhodobacterales</taxon>
        <taxon>Rhodobacter group</taxon>
        <taxon>Rhodobacter</taxon>
    </lineage>
</organism>
<evidence type="ECO:0000256" key="9">
    <source>
        <dbReference type="ARBA" id="ARBA00023237"/>
    </source>
</evidence>
<feature type="domain" description="TonB-dependent receptor plug" evidence="14">
    <location>
        <begin position="48"/>
        <end position="153"/>
    </location>
</feature>
<evidence type="ECO:0000256" key="10">
    <source>
        <dbReference type="PROSITE-ProRule" id="PRU01360"/>
    </source>
</evidence>
<feature type="chain" id="PRO_5012930157" evidence="12">
    <location>
        <begin position="26"/>
        <end position="613"/>
    </location>
</feature>
<evidence type="ECO:0000256" key="11">
    <source>
        <dbReference type="RuleBase" id="RU003357"/>
    </source>
</evidence>
<gene>
    <name evidence="15" type="ORF">SAMN05421580_10956</name>
</gene>
<dbReference type="CDD" id="cd01347">
    <property type="entry name" value="ligand_gated_channel"/>
    <property type="match status" value="1"/>
</dbReference>
<dbReference type="AlphaFoldDB" id="A0A1N7P4K8"/>
<dbReference type="Pfam" id="PF07715">
    <property type="entry name" value="Plug"/>
    <property type="match status" value="1"/>
</dbReference>
<dbReference type="RefSeq" id="WP_076485576.1">
    <property type="nucleotide sequence ID" value="NZ_FTOG01000009.1"/>
</dbReference>
<dbReference type="GO" id="GO:0015344">
    <property type="term" value="F:siderophore uptake transmembrane transporter activity"/>
    <property type="evidence" value="ECO:0007669"/>
    <property type="project" value="TreeGrafter"/>
</dbReference>
<keyword evidence="4 10" id="KW-0812">Transmembrane</keyword>
<keyword evidence="6 11" id="KW-0798">TonB box</keyword>
<keyword evidence="3 10" id="KW-1134">Transmembrane beta strand</keyword>
<dbReference type="InterPro" id="IPR039426">
    <property type="entry name" value="TonB-dep_rcpt-like"/>
</dbReference>
<dbReference type="Gene3D" id="2.170.130.10">
    <property type="entry name" value="TonB-dependent receptor, plug domain"/>
    <property type="match status" value="1"/>
</dbReference>
<evidence type="ECO:0000259" key="13">
    <source>
        <dbReference type="Pfam" id="PF00593"/>
    </source>
</evidence>
<protein>
    <submittedName>
        <fullName evidence="15">Vitamin B12 transporter</fullName>
    </submittedName>
</protein>
<evidence type="ECO:0000256" key="1">
    <source>
        <dbReference type="ARBA" id="ARBA00004571"/>
    </source>
</evidence>
<dbReference type="InterPro" id="IPR037066">
    <property type="entry name" value="Plug_dom_sf"/>
</dbReference>
<evidence type="ECO:0000259" key="14">
    <source>
        <dbReference type="Pfam" id="PF07715"/>
    </source>
</evidence>
<comment type="similarity">
    <text evidence="10 11">Belongs to the TonB-dependent receptor family.</text>
</comment>
<dbReference type="SUPFAM" id="SSF56935">
    <property type="entry name" value="Porins"/>
    <property type="match status" value="1"/>
</dbReference>
<accession>A0A1N7P4K8</accession>
<keyword evidence="16" id="KW-1185">Reference proteome</keyword>
<feature type="signal peptide" evidence="12">
    <location>
        <begin position="1"/>
        <end position="25"/>
    </location>
</feature>
<dbReference type="PANTHER" id="PTHR30069:SF29">
    <property type="entry name" value="HEMOGLOBIN AND HEMOGLOBIN-HAPTOGLOBIN-BINDING PROTEIN 1-RELATED"/>
    <property type="match status" value="1"/>
</dbReference>
<dbReference type="InterPro" id="IPR012910">
    <property type="entry name" value="Plug_dom"/>
</dbReference>
<dbReference type="Gene3D" id="2.40.170.20">
    <property type="entry name" value="TonB-dependent receptor, beta-barrel domain"/>
    <property type="match status" value="1"/>
</dbReference>
<evidence type="ECO:0000256" key="8">
    <source>
        <dbReference type="ARBA" id="ARBA00023170"/>
    </source>
</evidence>
<dbReference type="OrthoDB" id="9760333at2"/>